<dbReference type="Pfam" id="PF01237">
    <property type="entry name" value="Oxysterol_BP"/>
    <property type="match status" value="1"/>
</dbReference>
<feature type="compositionally biased region" description="Polar residues" evidence="16">
    <location>
        <begin position="416"/>
        <end position="426"/>
    </location>
</feature>
<evidence type="ECO:0000256" key="1">
    <source>
        <dbReference type="ARBA" id="ARBA00004236"/>
    </source>
</evidence>
<keyword evidence="9" id="KW-0256">Endoplasmic reticulum</keyword>
<evidence type="ECO:0000256" key="3">
    <source>
        <dbReference type="ARBA" id="ARBA00004586"/>
    </source>
</evidence>
<comment type="subcellular location">
    <subcellularLocation>
        <location evidence="1">Cell membrane</location>
    </subcellularLocation>
    <subcellularLocation>
        <location evidence="2">Cytoplasm</location>
        <location evidence="2">Cytosol</location>
    </subcellularLocation>
    <subcellularLocation>
        <location evidence="3">Endoplasmic reticulum membrane</location>
    </subcellularLocation>
</comment>
<dbReference type="SUPFAM" id="SSF144000">
    <property type="entry name" value="Oxysterol-binding protein-like"/>
    <property type="match status" value="1"/>
</dbReference>
<feature type="compositionally biased region" description="Basic and acidic residues" evidence="16">
    <location>
        <begin position="19"/>
        <end position="69"/>
    </location>
</feature>
<feature type="region of interest" description="Disordered" evidence="16">
    <location>
        <begin position="580"/>
        <end position="632"/>
    </location>
</feature>
<accession>A0A8S4P0T8</accession>
<evidence type="ECO:0000256" key="15">
    <source>
        <dbReference type="SAM" id="Coils"/>
    </source>
</evidence>
<organism evidence="18 19">
    <name type="scientific">Owenia fusiformis</name>
    <name type="common">Polychaete worm</name>
    <dbReference type="NCBI Taxonomy" id="6347"/>
    <lineage>
        <taxon>Eukaryota</taxon>
        <taxon>Metazoa</taxon>
        <taxon>Spiralia</taxon>
        <taxon>Lophotrochozoa</taxon>
        <taxon>Annelida</taxon>
        <taxon>Polychaeta</taxon>
        <taxon>Sedentaria</taxon>
        <taxon>Canalipalpata</taxon>
        <taxon>Sabellida</taxon>
        <taxon>Oweniida</taxon>
        <taxon>Oweniidae</taxon>
        <taxon>Owenia</taxon>
    </lineage>
</organism>
<dbReference type="InterPro" id="IPR018494">
    <property type="entry name" value="Oxysterol-bd_CS"/>
</dbReference>
<evidence type="ECO:0000256" key="6">
    <source>
        <dbReference type="ARBA" id="ARBA00022475"/>
    </source>
</evidence>
<dbReference type="InterPro" id="IPR037239">
    <property type="entry name" value="OSBP_sf"/>
</dbReference>
<dbReference type="Gene3D" id="2.30.29.30">
    <property type="entry name" value="Pleckstrin-homology domain (PH domain)/Phosphotyrosine-binding domain (PTB)"/>
    <property type="match status" value="1"/>
</dbReference>
<feature type="coiled-coil region" evidence="15">
    <location>
        <begin position="503"/>
        <end position="530"/>
    </location>
</feature>
<dbReference type="Pfam" id="PF15409">
    <property type="entry name" value="PH_8"/>
    <property type="match status" value="1"/>
</dbReference>
<dbReference type="PROSITE" id="PS50003">
    <property type="entry name" value="PH_DOMAIN"/>
    <property type="match status" value="1"/>
</dbReference>
<feature type="compositionally biased region" description="Polar residues" evidence="16">
    <location>
        <begin position="436"/>
        <end position="448"/>
    </location>
</feature>
<evidence type="ECO:0000313" key="19">
    <source>
        <dbReference type="Proteomes" id="UP000749559"/>
    </source>
</evidence>
<evidence type="ECO:0000256" key="9">
    <source>
        <dbReference type="ARBA" id="ARBA00022824"/>
    </source>
</evidence>
<dbReference type="GO" id="GO:0005634">
    <property type="term" value="C:nucleus"/>
    <property type="evidence" value="ECO:0007669"/>
    <property type="project" value="UniProtKB-ARBA"/>
</dbReference>
<evidence type="ECO:0000256" key="8">
    <source>
        <dbReference type="ARBA" id="ARBA00022553"/>
    </source>
</evidence>
<keyword evidence="10 14" id="KW-0445">Lipid transport</keyword>
<dbReference type="CDD" id="cd13287">
    <property type="entry name" value="PH_ORP3_ORP6_ORP7"/>
    <property type="match status" value="1"/>
</dbReference>
<evidence type="ECO:0000256" key="2">
    <source>
        <dbReference type="ARBA" id="ARBA00004514"/>
    </source>
</evidence>
<comment type="caution">
    <text evidence="18">The sequence shown here is derived from an EMBL/GenBank/DDBJ whole genome shotgun (WGS) entry which is preliminary data.</text>
</comment>
<dbReference type="AlphaFoldDB" id="A0A8S4P0T8"/>
<keyword evidence="12" id="KW-0472">Membrane</keyword>
<dbReference type="GO" id="GO:0005789">
    <property type="term" value="C:endoplasmic reticulum membrane"/>
    <property type="evidence" value="ECO:0007669"/>
    <property type="project" value="UniProtKB-SubCell"/>
</dbReference>
<dbReference type="GO" id="GO:0015485">
    <property type="term" value="F:cholesterol binding"/>
    <property type="evidence" value="ECO:0007669"/>
    <property type="project" value="TreeGrafter"/>
</dbReference>
<sequence length="999" mass="113520">MSSKANRHSGENFNYKDSANGKDSRRESNKEFKREISVNSKDPSKRESKESLKREINSNSKDVSRKESSSSKSSVVLRDKRKQVLKRAEASDSVSEDGSDDNQSVASNMTDGPPAAQQGKKLRHQKTMGEWEIIEGLKEGQTYQKKPRKFEGYLMKRRKWPMKGWHKRYFVLDSGIMTYAKTPSDIAKGKIHGTIDLGLSVISYKKYTKRLDIDAEDIIYHLKVKSSNIFDGWITEITHHRLYRQHKISYGDRDVSKINKFSSQEETAPETYVTPTQEKPPDELFRELQRTLSLTKVRSGSMKSRSSTLTRGQGRVAAWLLDMTGLDKCNTDLENVHARLVELNEVLQKLGQSNSPLQPGGSSNTELNTSSLKKEKTGIRLSFRKSSSKKEKKGARTPELPRKSLLSPGGSERFHLSSSNPNLSTLDTDRGRPISLPNTFLNTSPPSKEQLVQDNHLREDFIGTAKNIYESLKGLVSNMDTEREKIRHALEQDSLAPLGATTNYAVKQQLIEAQRQNAELRARLSRIAGECDVSGVVPIPTVTVDSAPVSPRPTMTHSISADSTSICEFFDANEYLMSSEASSDISDEEDDASSDISDTENTTPGESVAEVDDQGCPRYLTGRRTKLPSPRPDTGDVSLWGLLCRNIGKDLSKISMPVTLNEPLNMLQWLCEELEYSEMLDKAAEIQDPVQRMVHMAAFAVSGYASSYYRCGQKPFNPLLGETYECVREDKGWRFISEQVSHHPPISACYCESKNFVFSQDAQIKTKFWGKSMEIQPVGVVCVKLPKFNEQYQWNKVTTCVHNILGGQRWSEQYGEMNIKCDNGITCKLTFTKASYWSEKCHEVYGSICNADRKVLTHIFGKWNEGIYSGHAPSAKCIWRPGAMPEDYELYYGFTRFAIELNELCQEDAKLLPATDTRFRTDQRLLEEGNVQGAENEKLRLELMQREKRKRREEEGIKHEPRWFRRLTSDKSENYVYGGQYWNKRKDPGFARLTFPKLW</sequence>
<keyword evidence="11" id="KW-0446">Lipid-binding</keyword>
<dbReference type="FunFam" id="2.40.160.120:FF:000001">
    <property type="entry name" value="Oxysterol-binding protein"/>
    <property type="match status" value="1"/>
</dbReference>
<evidence type="ECO:0000256" key="16">
    <source>
        <dbReference type="SAM" id="MobiDB-lite"/>
    </source>
</evidence>
<dbReference type="GO" id="GO:0005829">
    <property type="term" value="C:cytosol"/>
    <property type="evidence" value="ECO:0007669"/>
    <property type="project" value="UniProtKB-SubCell"/>
</dbReference>
<dbReference type="InterPro" id="IPR000648">
    <property type="entry name" value="Oxysterol-bd"/>
</dbReference>
<reference evidence="18" key="1">
    <citation type="submission" date="2022-03" db="EMBL/GenBank/DDBJ databases">
        <authorList>
            <person name="Martin C."/>
        </authorList>
    </citation>
    <scope>NUCLEOTIDE SEQUENCE</scope>
</reference>
<feature type="region of interest" description="Disordered" evidence="16">
    <location>
        <begin position="351"/>
        <end position="448"/>
    </location>
</feature>
<keyword evidence="5 14" id="KW-0813">Transport</keyword>
<evidence type="ECO:0000256" key="5">
    <source>
        <dbReference type="ARBA" id="ARBA00022448"/>
    </source>
</evidence>
<dbReference type="Gene3D" id="2.40.160.120">
    <property type="match status" value="1"/>
</dbReference>
<gene>
    <name evidence="18" type="ORF">OFUS_LOCUS13659</name>
</gene>
<evidence type="ECO:0000259" key="17">
    <source>
        <dbReference type="PROSITE" id="PS50003"/>
    </source>
</evidence>
<keyword evidence="8" id="KW-0597">Phosphoprotein</keyword>
<dbReference type="SUPFAM" id="SSF50729">
    <property type="entry name" value="PH domain-like"/>
    <property type="match status" value="1"/>
</dbReference>
<proteinExistence type="inferred from homology"/>
<dbReference type="PANTHER" id="PTHR10972">
    <property type="entry name" value="OXYSTEROL-BINDING PROTEIN-RELATED"/>
    <property type="match status" value="1"/>
</dbReference>
<evidence type="ECO:0000256" key="10">
    <source>
        <dbReference type="ARBA" id="ARBA00023055"/>
    </source>
</evidence>
<dbReference type="FunFam" id="2.30.29.30:FF:000011">
    <property type="entry name" value="Oxysterol-binding protein"/>
    <property type="match status" value="1"/>
</dbReference>
<feature type="compositionally biased region" description="Polar residues" evidence="16">
    <location>
        <begin position="101"/>
        <end position="110"/>
    </location>
</feature>
<evidence type="ECO:0000256" key="14">
    <source>
        <dbReference type="RuleBase" id="RU003845"/>
    </source>
</evidence>
<dbReference type="GO" id="GO:0005886">
    <property type="term" value="C:plasma membrane"/>
    <property type="evidence" value="ECO:0007669"/>
    <property type="project" value="UniProtKB-SubCell"/>
</dbReference>
<dbReference type="OrthoDB" id="1854502at2759"/>
<evidence type="ECO:0000256" key="7">
    <source>
        <dbReference type="ARBA" id="ARBA00022490"/>
    </source>
</evidence>
<dbReference type="PROSITE" id="PS01013">
    <property type="entry name" value="OSBP"/>
    <property type="match status" value="1"/>
</dbReference>
<evidence type="ECO:0000256" key="13">
    <source>
        <dbReference type="RuleBase" id="RU003844"/>
    </source>
</evidence>
<evidence type="ECO:0000256" key="12">
    <source>
        <dbReference type="ARBA" id="ARBA00023136"/>
    </source>
</evidence>
<keyword evidence="15" id="KW-0175">Coiled coil</keyword>
<protein>
    <recommendedName>
        <fullName evidence="14">Oxysterol-binding protein</fullName>
    </recommendedName>
</protein>
<dbReference type="SMART" id="SM00233">
    <property type="entry name" value="PH"/>
    <property type="match status" value="1"/>
</dbReference>
<dbReference type="GO" id="GO:0097038">
    <property type="term" value="C:perinuclear endoplasmic reticulum"/>
    <property type="evidence" value="ECO:0007669"/>
    <property type="project" value="TreeGrafter"/>
</dbReference>
<keyword evidence="7" id="KW-0963">Cytoplasm</keyword>
<dbReference type="InterPro" id="IPR011993">
    <property type="entry name" value="PH-like_dom_sf"/>
</dbReference>
<evidence type="ECO:0000256" key="11">
    <source>
        <dbReference type="ARBA" id="ARBA00023121"/>
    </source>
</evidence>
<evidence type="ECO:0000313" key="18">
    <source>
        <dbReference type="EMBL" id="CAH1788055.1"/>
    </source>
</evidence>
<keyword evidence="19" id="KW-1185">Reference proteome</keyword>
<dbReference type="PANTHER" id="PTHR10972:SF203">
    <property type="entry name" value="OXYSTEROL-BINDING PROTEIN HOMOLOG 3"/>
    <property type="match status" value="1"/>
</dbReference>
<feature type="compositionally biased region" description="Basic residues" evidence="16">
    <location>
        <begin position="382"/>
        <end position="393"/>
    </location>
</feature>
<dbReference type="Gene3D" id="3.30.70.3490">
    <property type="match status" value="1"/>
</dbReference>
<feature type="domain" description="PH" evidence="17">
    <location>
        <begin position="147"/>
        <end position="242"/>
    </location>
</feature>
<dbReference type="GO" id="GO:0006699">
    <property type="term" value="P:bile acid biosynthetic process"/>
    <property type="evidence" value="ECO:0007669"/>
    <property type="project" value="UniProtKB-ARBA"/>
</dbReference>
<dbReference type="EMBL" id="CAIIXF020000007">
    <property type="protein sequence ID" value="CAH1788055.1"/>
    <property type="molecule type" value="Genomic_DNA"/>
</dbReference>
<feature type="compositionally biased region" description="Polar residues" evidence="16">
    <location>
        <begin position="351"/>
        <end position="371"/>
    </location>
</feature>
<dbReference type="InterPro" id="IPR041680">
    <property type="entry name" value="PH_8"/>
</dbReference>
<feature type="region of interest" description="Disordered" evidence="16">
    <location>
        <begin position="1"/>
        <end position="125"/>
    </location>
</feature>
<dbReference type="InterPro" id="IPR001849">
    <property type="entry name" value="PH_domain"/>
</dbReference>
<comment type="similarity">
    <text evidence="4 13">Belongs to the OSBP family.</text>
</comment>
<dbReference type="GO" id="GO:0120015">
    <property type="term" value="F:sterol transfer activity"/>
    <property type="evidence" value="ECO:0007669"/>
    <property type="project" value="UniProtKB-ARBA"/>
</dbReference>
<keyword evidence="6" id="KW-1003">Cell membrane</keyword>
<dbReference type="Proteomes" id="UP000749559">
    <property type="component" value="Unassembled WGS sequence"/>
</dbReference>
<evidence type="ECO:0000256" key="4">
    <source>
        <dbReference type="ARBA" id="ARBA00008842"/>
    </source>
</evidence>
<name>A0A8S4P0T8_OWEFU</name>